<sequence length="62" mass="6804">MSRRYQRVVAAGWAAVAVMAVVCIPLRLAELHAAHRSASTHRTYADEQGPALPHVRLARAQD</sequence>
<dbReference type="KEGG" id="xve:BJD12_18240"/>
<organism evidence="1 2">
    <name type="scientific">Xanthomonas vesicatoria ATCC 35937</name>
    <dbReference type="NCBI Taxonomy" id="925775"/>
    <lineage>
        <taxon>Bacteria</taxon>
        <taxon>Pseudomonadati</taxon>
        <taxon>Pseudomonadota</taxon>
        <taxon>Gammaproteobacteria</taxon>
        <taxon>Lysobacterales</taxon>
        <taxon>Lysobacteraceae</taxon>
        <taxon>Xanthomonas</taxon>
    </lineage>
</organism>
<dbReference type="Proteomes" id="UP000003299">
    <property type="component" value="Unassembled WGS sequence"/>
</dbReference>
<protein>
    <submittedName>
        <fullName evidence="1">Uncharacterized protein</fullName>
    </submittedName>
</protein>
<dbReference type="RefSeq" id="WP_005998163.1">
    <property type="nucleotide sequence ID" value="NZ_AEQV01000280.1"/>
</dbReference>
<dbReference type="EMBL" id="AEQV01000280">
    <property type="protein sequence ID" value="EGD06848.1"/>
    <property type="molecule type" value="Genomic_DNA"/>
</dbReference>
<evidence type="ECO:0000313" key="2">
    <source>
        <dbReference type="Proteomes" id="UP000003299"/>
    </source>
</evidence>
<comment type="caution">
    <text evidence="1">The sequence shown here is derived from an EMBL/GenBank/DDBJ whole genome shotgun (WGS) entry which is preliminary data.</text>
</comment>
<reference evidence="1 2" key="1">
    <citation type="journal article" date="2011" name="BMC Genomics">
        <title>Comparative genomics reveals diversity among xanthomonads infecting tomato and pepper.</title>
        <authorList>
            <person name="Potnis N."/>
            <person name="Krasileva K."/>
            <person name="Chow V."/>
            <person name="Almeida N.F."/>
            <person name="Patil P.B."/>
            <person name="Ryan R.P."/>
            <person name="Sharlach M."/>
            <person name="Behlau F."/>
            <person name="Dow J.M."/>
            <person name="Momol M.T."/>
            <person name="White F.F."/>
            <person name="Preston J.F."/>
            <person name="Vinatzer B.A."/>
            <person name="Koebnik R."/>
            <person name="Setubal J.C."/>
            <person name="Norman D.J."/>
            <person name="Staskawicz B.J."/>
            <person name="Jones J.B."/>
        </authorList>
    </citation>
    <scope>NUCLEOTIDE SEQUENCE [LARGE SCALE GENOMIC DNA]</scope>
    <source>
        <strain evidence="1 2">ATCC 35937</strain>
    </source>
</reference>
<proteinExistence type="predicted"/>
<gene>
    <name evidence="1" type="ORF">XVE_4953</name>
</gene>
<dbReference type="AlphaFoldDB" id="F0BKY7"/>
<accession>F0BKY7</accession>
<evidence type="ECO:0000313" key="1">
    <source>
        <dbReference type="EMBL" id="EGD06848.1"/>
    </source>
</evidence>
<name>F0BKY7_9XANT</name>